<sequence>MHLKLHLTVLIIVIICELIGIHKFPIGPGSFVLLPMLYAVVIGILITPDVLGKTIPVLKQIISMKECKLATSLLGISLLPLGVKYGTLVGPNMPKIIQAGPAFILQELGNLGTICLALPIALLLGLKREAVGGTVSVCREVTLGIVSEYYGINSPEGRGVLGTYLTGTLVGTIFFGLLGGLSPITGLHPYALAMACGIGSASMMTASSSSLATAVPEMKDTILAYAATSNLLTGVTGMYMVLIIGLPGVNFLYRKLEPILGRNSNQA</sequence>
<evidence type="ECO:0000313" key="2">
    <source>
        <dbReference type="EMBL" id="MBD3324262.1"/>
    </source>
</evidence>
<feature type="transmembrane region" description="Helical" evidence="1">
    <location>
        <begin position="69"/>
        <end position="88"/>
    </location>
</feature>
<protein>
    <submittedName>
        <fullName evidence="2">DUF3100 domain-containing protein</fullName>
    </submittedName>
</protein>
<reference evidence="2" key="1">
    <citation type="submission" date="2019-11" db="EMBL/GenBank/DDBJ databases">
        <title>Microbial mats filling the niche in hypersaline microbial mats.</title>
        <authorList>
            <person name="Wong H.L."/>
            <person name="Macleod F.I."/>
            <person name="White R.A. III"/>
            <person name="Burns B.P."/>
        </authorList>
    </citation>
    <scope>NUCLEOTIDE SEQUENCE</scope>
    <source>
        <strain evidence="2">Rbin_158</strain>
    </source>
</reference>
<keyword evidence="1" id="KW-0812">Transmembrane</keyword>
<keyword evidence="1" id="KW-1133">Transmembrane helix</keyword>
<dbReference type="Pfam" id="PF11299">
    <property type="entry name" value="DUF3100"/>
    <property type="match status" value="1"/>
</dbReference>
<feature type="transmembrane region" description="Helical" evidence="1">
    <location>
        <begin position="161"/>
        <end position="184"/>
    </location>
</feature>
<comment type="caution">
    <text evidence="2">The sequence shown here is derived from an EMBL/GenBank/DDBJ whole genome shotgun (WGS) entry which is preliminary data.</text>
</comment>
<organism evidence="2 3">
    <name type="scientific">candidate division KSB3 bacterium</name>
    <dbReference type="NCBI Taxonomy" id="2044937"/>
    <lineage>
        <taxon>Bacteria</taxon>
        <taxon>candidate division KSB3</taxon>
    </lineage>
</organism>
<name>A0A9D5JUQ5_9BACT</name>
<feature type="transmembrane region" description="Helical" evidence="1">
    <location>
        <begin position="108"/>
        <end position="126"/>
    </location>
</feature>
<feature type="transmembrane region" description="Helical" evidence="1">
    <location>
        <begin position="30"/>
        <end position="48"/>
    </location>
</feature>
<dbReference type="InterPro" id="IPR021450">
    <property type="entry name" value="DUF3100"/>
</dbReference>
<keyword evidence="1" id="KW-0472">Membrane</keyword>
<gene>
    <name evidence="2" type="ORF">GF339_06730</name>
</gene>
<evidence type="ECO:0000313" key="3">
    <source>
        <dbReference type="Proteomes" id="UP000649604"/>
    </source>
</evidence>
<dbReference type="Proteomes" id="UP000649604">
    <property type="component" value="Unassembled WGS sequence"/>
</dbReference>
<proteinExistence type="predicted"/>
<dbReference type="AlphaFoldDB" id="A0A9D5JUQ5"/>
<evidence type="ECO:0000256" key="1">
    <source>
        <dbReference type="SAM" id="Phobius"/>
    </source>
</evidence>
<dbReference type="EMBL" id="WJJP01000209">
    <property type="protein sequence ID" value="MBD3324262.1"/>
    <property type="molecule type" value="Genomic_DNA"/>
</dbReference>
<feature type="transmembrane region" description="Helical" evidence="1">
    <location>
        <begin position="7"/>
        <end position="24"/>
    </location>
</feature>
<feature type="transmembrane region" description="Helical" evidence="1">
    <location>
        <begin position="222"/>
        <end position="246"/>
    </location>
</feature>
<accession>A0A9D5JUQ5</accession>